<reference evidence="3 4" key="1">
    <citation type="submission" date="2024-03" db="EMBL/GenBank/DDBJ databases">
        <authorList>
            <person name="Martinez-Hernandez J."/>
        </authorList>
    </citation>
    <scope>NUCLEOTIDE SEQUENCE [LARGE SCALE GENOMIC DNA]</scope>
</reference>
<keyword evidence="4" id="KW-1185">Reference proteome</keyword>
<dbReference type="PANTHER" id="PTHR11017:SF455">
    <property type="entry name" value="NB-ARC DOMAIN PROTEIN"/>
    <property type="match status" value="1"/>
</dbReference>
<gene>
    <name evidence="3" type="ORF">LLUT_LOCUS30679</name>
</gene>
<comment type="caution">
    <text evidence="3">The sequence shown here is derived from an EMBL/GenBank/DDBJ whole genome shotgun (WGS) entry which is preliminary data.</text>
</comment>
<accession>A0AAV1Y7T4</accession>
<evidence type="ECO:0000259" key="2">
    <source>
        <dbReference type="Pfam" id="PF23286"/>
    </source>
</evidence>
<dbReference type="GO" id="GO:0006952">
    <property type="term" value="P:defense response"/>
    <property type="evidence" value="ECO:0007669"/>
    <property type="project" value="InterPro"/>
</dbReference>
<keyword evidence="1" id="KW-0611">Plant defense</keyword>
<dbReference type="EMBL" id="CAXHTB010000022">
    <property type="protein sequence ID" value="CAL0329619.1"/>
    <property type="molecule type" value="Genomic_DNA"/>
</dbReference>
<sequence length="507" mass="57976">MMLDLPEEEEVCWIGEEFKKMKNLKILKVKNANFSTGPKYLPNSLRVLDWRGYSWPCLPSNFQPRKLGILNLPNSCLVFNTPLQNFKSLSHVNFSGCESLIQLPDISGIPNLIELCLDDCKNLIEVHDSIGFLHKLRKLSAEGCNRLNKFPCSINLTSLETLSLRGCKSLKKFPEILGKMEYLKDVDLGSTAIEELPYSIQNLTGLITLKLLCCGELAQLPSSIFMLPKLESLKAASFRRCQILINDCEEEENVNFIESSEVKDLHLDECNLSDEFLPVYLTYFPNIETLYLAKNNFTILPSCIENCLNLECIYLDKCKKLQQIMALPPNIKCLSAKNCISLTSDATTLLMSQEIHETKRTHFIFPGTKVPDWFDHCNKGSSVSFWFRNKFPAIAMCFVIGCLDKEPSYLRSKIHAFINGKLEFGSYFDNNLRMLRDHIYLFDLQQEVVHPIYRLVKSVSEDQWAHVEIYCTSINSESPRGIVKWSGVYVYKEGNNMDDVCFLSPNP</sequence>
<evidence type="ECO:0000313" key="4">
    <source>
        <dbReference type="Proteomes" id="UP001497480"/>
    </source>
</evidence>
<dbReference type="SUPFAM" id="SSF52058">
    <property type="entry name" value="L domain-like"/>
    <property type="match status" value="1"/>
</dbReference>
<dbReference type="Pfam" id="PF23286">
    <property type="entry name" value="LRR_13"/>
    <property type="match status" value="1"/>
</dbReference>
<dbReference type="AlphaFoldDB" id="A0AAV1Y7T4"/>
<dbReference type="InterPro" id="IPR032675">
    <property type="entry name" value="LRR_dom_sf"/>
</dbReference>
<dbReference type="InterPro" id="IPR058546">
    <property type="entry name" value="RPS4B/Roq1-like_LRR"/>
</dbReference>
<proteinExistence type="predicted"/>
<dbReference type="Proteomes" id="UP001497480">
    <property type="component" value="Unassembled WGS sequence"/>
</dbReference>
<name>A0AAV1Y7T4_LUPLU</name>
<evidence type="ECO:0000256" key="1">
    <source>
        <dbReference type="ARBA" id="ARBA00022821"/>
    </source>
</evidence>
<dbReference type="PANTHER" id="PTHR11017">
    <property type="entry name" value="LEUCINE-RICH REPEAT-CONTAINING PROTEIN"/>
    <property type="match status" value="1"/>
</dbReference>
<organism evidence="3 4">
    <name type="scientific">Lupinus luteus</name>
    <name type="common">European yellow lupine</name>
    <dbReference type="NCBI Taxonomy" id="3873"/>
    <lineage>
        <taxon>Eukaryota</taxon>
        <taxon>Viridiplantae</taxon>
        <taxon>Streptophyta</taxon>
        <taxon>Embryophyta</taxon>
        <taxon>Tracheophyta</taxon>
        <taxon>Spermatophyta</taxon>
        <taxon>Magnoliopsida</taxon>
        <taxon>eudicotyledons</taxon>
        <taxon>Gunneridae</taxon>
        <taxon>Pentapetalae</taxon>
        <taxon>rosids</taxon>
        <taxon>fabids</taxon>
        <taxon>Fabales</taxon>
        <taxon>Fabaceae</taxon>
        <taxon>Papilionoideae</taxon>
        <taxon>50 kb inversion clade</taxon>
        <taxon>genistoids sensu lato</taxon>
        <taxon>core genistoids</taxon>
        <taxon>Genisteae</taxon>
        <taxon>Lupinus</taxon>
    </lineage>
</organism>
<dbReference type="Gene3D" id="3.80.10.10">
    <property type="entry name" value="Ribonuclease Inhibitor"/>
    <property type="match status" value="2"/>
</dbReference>
<evidence type="ECO:0000313" key="3">
    <source>
        <dbReference type="EMBL" id="CAL0329619.1"/>
    </source>
</evidence>
<protein>
    <recommendedName>
        <fullName evidence="2">Disease resistance protein RPS4B/Roq1-like leucine-rich repeats domain-containing protein</fullName>
    </recommendedName>
</protein>
<feature type="domain" description="Disease resistance protein RPS4B/Roq1-like leucine-rich repeats" evidence="2">
    <location>
        <begin position="156"/>
        <end position="343"/>
    </location>
</feature>
<dbReference type="InterPro" id="IPR044974">
    <property type="entry name" value="Disease_R_plants"/>
</dbReference>